<reference evidence="2 3" key="1">
    <citation type="submission" date="2017-05" db="EMBL/GenBank/DDBJ databases">
        <title>Streptomyces alboflavus Genome sequencing and assembly.</title>
        <authorList>
            <person name="Wang Y."/>
            <person name="Du B."/>
            <person name="Ding Y."/>
            <person name="Liu H."/>
            <person name="Hou Q."/>
            <person name="Liu K."/>
            <person name="Wang C."/>
            <person name="Yao L."/>
        </authorList>
    </citation>
    <scope>NUCLEOTIDE SEQUENCE [LARGE SCALE GENOMIC DNA]</scope>
    <source>
        <strain evidence="2 3">MDJK44</strain>
    </source>
</reference>
<dbReference type="AlphaFoldDB" id="A0A1Z1WNE1"/>
<keyword evidence="3" id="KW-1185">Reference proteome</keyword>
<gene>
    <name evidence="2" type="ORF">SMD44_07451</name>
</gene>
<protein>
    <submittedName>
        <fullName evidence="2">Cytochrome P450</fullName>
    </submittedName>
</protein>
<feature type="region of interest" description="Disordered" evidence="1">
    <location>
        <begin position="1"/>
        <end position="27"/>
    </location>
</feature>
<dbReference type="EMBL" id="CP021748">
    <property type="protein sequence ID" value="ARX87965.1"/>
    <property type="molecule type" value="Genomic_DNA"/>
</dbReference>
<accession>A0A1Z1WNE1</accession>
<organism evidence="2 3">
    <name type="scientific">Streptomyces alboflavus</name>
    <dbReference type="NCBI Taxonomy" id="67267"/>
    <lineage>
        <taxon>Bacteria</taxon>
        <taxon>Bacillati</taxon>
        <taxon>Actinomycetota</taxon>
        <taxon>Actinomycetes</taxon>
        <taxon>Kitasatosporales</taxon>
        <taxon>Streptomycetaceae</taxon>
        <taxon>Streptomyces</taxon>
    </lineage>
</organism>
<name>A0A1Z1WNE1_9ACTN</name>
<dbReference type="Proteomes" id="UP000195880">
    <property type="component" value="Chromosome"/>
</dbReference>
<proteinExistence type="predicted"/>
<dbReference type="KEGG" id="salf:SMD44_07451"/>
<evidence type="ECO:0000256" key="1">
    <source>
        <dbReference type="SAM" id="MobiDB-lite"/>
    </source>
</evidence>
<evidence type="ECO:0000313" key="2">
    <source>
        <dbReference type="EMBL" id="ARX87965.1"/>
    </source>
</evidence>
<sequence>MLMADPELTGARKLPLLTAGRPGRTTV</sequence>
<evidence type="ECO:0000313" key="3">
    <source>
        <dbReference type="Proteomes" id="UP000195880"/>
    </source>
</evidence>